<evidence type="ECO:0000313" key="2">
    <source>
        <dbReference type="EMBL" id="PND38125.1"/>
    </source>
</evidence>
<proteinExistence type="predicted"/>
<dbReference type="PROSITE" id="PS51257">
    <property type="entry name" value="PROKAR_LIPOPROTEIN"/>
    <property type="match status" value="1"/>
</dbReference>
<accession>A0A2N8KXD5</accession>
<dbReference type="OrthoDB" id="8687009at2"/>
<feature type="domain" description="DUF4136" evidence="1">
    <location>
        <begin position="46"/>
        <end position="192"/>
    </location>
</feature>
<keyword evidence="3" id="KW-1185">Reference proteome</keyword>
<sequence length="207" mass="22654">MHIPRRSLLAVFGAVAALGLSACSGPYSISSEVSSFGTWPVSRKPGSFAFERLPSQAQAGAVAEAQARIEAAARAALLKAGFTEAADAKTADVLVSLGMRVDPQERAPWDDPLWWRWQGSYAHWRYGGLGRIGFYHPSDMLDRRYDRSVAVLLRDRRTAEPLYEARASNEGMTQGPSELAGALFEAALSDFPKVRPEPHRVVVQAIR</sequence>
<name>A0A2N8KXD5_9BURK</name>
<comment type="caution">
    <text evidence="2">The sequence shown here is derived from an EMBL/GenBank/DDBJ whole genome shotgun (WGS) entry which is preliminary data.</text>
</comment>
<dbReference type="EMBL" id="POSP01000003">
    <property type="protein sequence ID" value="PND38125.1"/>
    <property type="molecule type" value="Genomic_DNA"/>
</dbReference>
<dbReference type="AlphaFoldDB" id="A0A2N8KXD5"/>
<protein>
    <submittedName>
        <fullName evidence="2">DUF4136 domain-containing protein</fullName>
    </submittedName>
</protein>
<dbReference type="RefSeq" id="WP_102768045.1">
    <property type="nucleotide sequence ID" value="NZ_POSP01000003.1"/>
</dbReference>
<organism evidence="2 3">
    <name type="scientific">Kinneretia aquatilis</name>
    <dbReference type="NCBI Taxonomy" id="2070761"/>
    <lineage>
        <taxon>Bacteria</taxon>
        <taxon>Pseudomonadati</taxon>
        <taxon>Pseudomonadota</taxon>
        <taxon>Betaproteobacteria</taxon>
        <taxon>Burkholderiales</taxon>
        <taxon>Sphaerotilaceae</taxon>
        <taxon>Roseateles</taxon>
    </lineage>
</organism>
<dbReference type="Pfam" id="PF13590">
    <property type="entry name" value="DUF4136"/>
    <property type="match status" value="1"/>
</dbReference>
<dbReference type="Proteomes" id="UP000235916">
    <property type="component" value="Unassembled WGS sequence"/>
</dbReference>
<evidence type="ECO:0000313" key="3">
    <source>
        <dbReference type="Proteomes" id="UP000235916"/>
    </source>
</evidence>
<reference evidence="2 3" key="1">
    <citation type="submission" date="2018-01" db="EMBL/GenBank/DDBJ databases">
        <title>Draft genome sequence of Paucibacter aquatile CR182 isolated from freshwater of the Nakdong River.</title>
        <authorList>
            <person name="Choi A."/>
            <person name="Chung E.J."/>
        </authorList>
    </citation>
    <scope>NUCLEOTIDE SEQUENCE [LARGE SCALE GENOMIC DNA]</scope>
    <source>
        <strain evidence="2 3">CR182</strain>
    </source>
</reference>
<gene>
    <name evidence="2" type="ORF">C1O66_11750</name>
</gene>
<dbReference type="Gene3D" id="3.30.160.670">
    <property type="match status" value="1"/>
</dbReference>
<dbReference type="InterPro" id="IPR025411">
    <property type="entry name" value="DUF4136"/>
</dbReference>
<evidence type="ECO:0000259" key="1">
    <source>
        <dbReference type="Pfam" id="PF13590"/>
    </source>
</evidence>